<comment type="caution">
    <text evidence="1">The sequence shown here is derived from an EMBL/GenBank/DDBJ whole genome shotgun (WGS) entry which is preliminary data.</text>
</comment>
<organism evidence="1 2">
    <name type="scientific">Methylorubrum populi</name>
    <dbReference type="NCBI Taxonomy" id="223967"/>
    <lineage>
        <taxon>Bacteria</taxon>
        <taxon>Pseudomonadati</taxon>
        <taxon>Pseudomonadota</taxon>
        <taxon>Alphaproteobacteria</taxon>
        <taxon>Hyphomicrobiales</taxon>
        <taxon>Methylobacteriaceae</taxon>
        <taxon>Methylorubrum</taxon>
    </lineage>
</organism>
<gene>
    <name evidence="1" type="ORF">K8W01_02575</name>
</gene>
<dbReference type="EMBL" id="DYYG01000010">
    <property type="protein sequence ID" value="HJE22533.1"/>
    <property type="molecule type" value="Genomic_DNA"/>
</dbReference>
<name>A0A921DZV3_9HYPH</name>
<sequence>MLTVLTAPSIHPEVESIDRDPGIITLLSTLVRSSGRTLRAAAGQARAYHESASRLSFSATAWPYHR</sequence>
<accession>A0A921DZV3</accession>
<dbReference type="AlphaFoldDB" id="A0A921DZV3"/>
<evidence type="ECO:0000313" key="1">
    <source>
        <dbReference type="EMBL" id="HJE22533.1"/>
    </source>
</evidence>
<reference evidence="1" key="1">
    <citation type="journal article" date="2021" name="PeerJ">
        <title>Extensive microbial diversity within the chicken gut microbiome revealed by metagenomics and culture.</title>
        <authorList>
            <person name="Gilroy R."/>
            <person name="Ravi A."/>
            <person name="Getino M."/>
            <person name="Pursley I."/>
            <person name="Horton D.L."/>
            <person name="Alikhan N.F."/>
            <person name="Baker D."/>
            <person name="Gharbi K."/>
            <person name="Hall N."/>
            <person name="Watson M."/>
            <person name="Adriaenssens E.M."/>
            <person name="Foster-Nyarko E."/>
            <person name="Jarju S."/>
            <person name="Secka A."/>
            <person name="Antonio M."/>
            <person name="Oren A."/>
            <person name="Chaudhuri R.R."/>
            <person name="La Ragione R."/>
            <person name="Hildebrand F."/>
            <person name="Pallen M.J."/>
        </authorList>
    </citation>
    <scope>NUCLEOTIDE SEQUENCE</scope>
    <source>
        <strain evidence="1">316</strain>
    </source>
</reference>
<protein>
    <submittedName>
        <fullName evidence="1">Uncharacterized protein</fullName>
    </submittedName>
</protein>
<dbReference type="Proteomes" id="UP000742631">
    <property type="component" value="Unassembled WGS sequence"/>
</dbReference>
<reference evidence="1" key="2">
    <citation type="submission" date="2021-09" db="EMBL/GenBank/DDBJ databases">
        <authorList>
            <person name="Gilroy R."/>
        </authorList>
    </citation>
    <scope>NUCLEOTIDE SEQUENCE</scope>
    <source>
        <strain evidence="1">316</strain>
    </source>
</reference>
<proteinExistence type="predicted"/>
<evidence type="ECO:0000313" key="2">
    <source>
        <dbReference type="Proteomes" id="UP000742631"/>
    </source>
</evidence>